<dbReference type="SUPFAM" id="SSF52440">
    <property type="entry name" value="PreATP-grasp domain"/>
    <property type="match status" value="1"/>
</dbReference>
<dbReference type="SMART" id="SM01209">
    <property type="entry name" value="GARS_A"/>
    <property type="match status" value="1"/>
</dbReference>
<evidence type="ECO:0000256" key="12">
    <source>
        <dbReference type="HAMAP-Rule" id="MF_00138"/>
    </source>
</evidence>
<dbReference type="PANTHER" id="PTHR43472">
    <property type="entry name" value="PHOSPHORIBOSYLAMINE--GLYCINE LIGASE"/>
    <property type="match status" value="1"/>
</dbReference>
<keyword evidence="6 13" id="KW-0547">Nucleotide-binding</keyword>
<gene>
    <name evidence="12" type="primary">purD</name>
    <name evidence="15" type="ORF">CLV30_11072</name>
</gene>
<dbReference type="PROSITE" id="PS00184">
    <property type="entry name" value="GARS"/>
    <property type="match status" value="1"/>
</dbReference>
<dbReference type="InterPro" id="IPR037123">
    <property type="entry name" value="PRibGlycinamide_synth_C_sf"/>
</dbReference>
<dbReference type="UniPathway" id="UPA00074">
    <property type="reaction ID" value="UER00125"/>
</dbReference>
<dbReference type="InterPro" id="IPR011761">
    <property type="entry name" value="ATP-grasp"/>
</dbReference>
<evidence type="ECO:0000256" key="7">
    <source>
        <dbReference type="ARBA" id="ARBA00022755"/>
    </source>
</evidence>
<dbReference type="Gene3D" id="3.40.50.20">
    <property type="match status" value="1"/>
</dbReference>
<evidence type="ECO:0000256" key="8">
    <source>
        <dbReference type="ARBA" id="ARBA00022840"/>
    </source>
</evidence>
<feature type="domain" description="ATP-grasp" evidence="14">
    <location>
        <begin position="107"/>
        <end position="303"/>
    </location>
</feature>
<dbReference type="OrthoDB" id="9807240at2"/>
<organism evidence="15 16">
    <name type="scientific">Haloactinopolyspora alba</name>
    <dbReference type="NCBI Taxonomy" id="648780"/>
    <lineage>
        <taxon>Bacteria</taxon>
        <taxon>Bacillati</taxon>
        <taxon>Actinomycetota</taxon>
        <taxon>Actinomycetes</taxon>
        <taxon>Jiangellales</taxon>
        <taxon>Jiangellaceae</taxon>
        <taxon>Haloactinopolyspora</taxon>
    </lineage>
</organism>
<dbReference type="PANTHER" id="PTHR43472:SF1">
    <property type="entry name" value="PHOSPHORIBOSYLAMINE--GLYCINE LIGASE, CHLOROPLASTIC"/>
    <property type="match status" value="1"/>
</dbReference>
<comment type="catalytic activity">
    <reaction evidence="12">
        <text>5-phospho-beta-D-ribosylamine + glycine + ATP = N(1)-(5-phospho-beta-D-ribosyl)glycinamide + ADP + phosphate + H(+)</text>
        <dbReference type="Rhea" id="RHEA:17453"/>
        <dbReference type="ChEBI" id="CHEBI:15378"/>
        <dbReference type="ChEBI" id="CHEBI:30616"/>
        <dbReference type="ChEBI" id="CHEBI:43474"/>
        <dbReference type="ChEBI" id="CHEBI:57305"/>
        <dbReference type="ChEBI" id="CHEBI:58681"/>
        <dbReference type="ChEBI" id="CHEBI:143788"/>
        <dbReference type="ChEBI" id="CHEBI:456216"/>
        <dbReference type="EC" id="6.3.4.13"/>
    </reaction>
</comment>
<comment type="cofactor">
    <cofactor evidence="1">
        <name>Mn(2+)</name>
        <dbReference type="ChEBI" id="CHEBI:29035"/>
    </cofactor>
</comment>
<dbReference type="InterPro" id="IPR020559">
    <property type="entry name" value="PRibGlycinamide_synth_CS"/>
</dbReference>
<evidence type="ECO:0000313" key="16">
    <source>
        <dbReference type="Proteomes" id="UP000243528"/>
    </source>
</evidence>
<dbReference type="HAMAP" id="MF_00138">
    <property type="entry name" value="GARS"/>
    <property type="match status" value="1"/>
</dbReference>
<evidence type="ECO:0000256" key="2">
    <source>
        <dbReference type="ARBA" id="ARBA00001946"/>
    </source>
</evidence>
<evidence type="ECO:0000256" key="10">
    <source>
        <dbReference type="ARBA" id="ARBA00042242"/>
    </source>
</evidence>
<evidence type="ECO:0000256" key="11">
    <source>
        <dbReference type="ARBA" id="ARBA00042864"/>
    </source>
</evidence>
<dbReference type="EC" id="6.3.4.13" evidence="4 12"/>
<keyword evidence="16" id="KW-1185">Reference proteome</keyword>
<dbReference type="InterPro" id="IPR011054">
    <property type="entry name" value="Rudment_hybrid_motif"/>
</dbReference>
<dbReference type="AlphaFoldDB" id="A0A2P8DYY8"/>
<dbReference type="InterPro" id="IPR013815">
    <property type="entry name" value="ATP_grasp_subdomain_1"/>
</dbReference>
<dbReference type="GO" id="GO:0009113">
    <property type="term" value="P:purine nucleobase biosynthetic process"/>
    <property type="evidence" value="ECO:0007669"/>
    <property type="project" value="InterPro"/>
</dbReference>
<evidence type="ECO:0000256" key="3">
    <source>
        <dbReference type="ARBA" id="ARBA00005174"/>
    </source>
</evidence>
<dbReference type="InterPro" id="IPR020561">
    <property type="entry name" value="PRibGlycinamid_synth_ATP-grasp"/>
</dbReference>
<dbReference type="RefSeq" id="WP_106537948.1">
    <property type="nucleotide sequence ID" value="NZ_PYGE01000010.1"/>
</dbReference>
<proteinExistence type="inferred from homology"/>
<evidence type="ECO:0000256" key="13">
    <source>
        <dbReference type="PROSITE-ProRule" id="PRU00409"/>
    </source>
</evidence>
<dbReference type="GO" id="GO:0046872">
    <property type="term" value="F:metal ion binding"/>
    <property type="evidence" value="ECO:0007669"/>
    <property type="project" value="InterPro"/>
</dbReference>
<dbReference type="SUPFAM" id="SSF51246">
    <property type="entry name" value="Rudiment single hybrid motif"/>
    <property type="match status" value="1"/>
</dbReference>
<dbReference type="Pfam" id="PF02844">
    <property type="entry name" value="GARS_N"/>
    <property type="match status" value="1"/>
</dbReference>
<dbReference type="SUPFAM" id="SSF56059">
    <property type="entry name" value="Glutathione synthetase ATP-binding domain-like"/>
    <property type="match status" value="1"/>
</dbReference>
<dbReference type="Gene3D" id="3.30.470.20">
    <property type="entry name" value="ATP-grasp fold, B domain"/>
    <property type="match status" value="1"/>
</dbReference>
<dbReference type="SMART" id="SM01210">
    <property type="entry name" value="GARS_C"/>
    <property type="match status" value="1"/>
</dbReference>
<dbReference type="InterPro" id="IPR000115">
    <property type="entry name" value="PRibGlycinamide_synth"/>
</dbReference>
<dbReference type="EMBL" id="PYGE01000010">
    <property type="protein sequence ID" value="PSL02419.1"/>
    <property type="molecule type" value="Genomic_DNA"/>
</dbReference>
<dbReference type="InterPro" id="IPR020562">
    <property type="entry name" value="PRibGlycinamide_synth_N"/>
</dbReference>
<dbReference type="Proteomes" id="UP000243528">
    <property type="component" value="Unassembled WGS sequence"/>
</dbReference>
<accession>A0A2P8DYY8</accession>
<dbReference type="Pfam" id="PF01071">
    <property type="entry name" value="GARS_A"/>
    <property type="match status" value="1"/>
</dbReference>
<evidence type="ECO:0000256" key="6">
    <source>
        <dbReference type="ARBA" id="ARBA00022741"/>
    </source>
</evidence>
<evidence type="ECO:0000256" key="4">
    <source>
        <dbReference type="ARBA" id="ARBA00013255"/>
    </source>
</evidence>
<evidence type="ECO:0000259" key="14">
    <source>
        <dbReference type="PROSITE" id="PS50975"/>
    </source>
</evidence>
<evidence type="ECO:0000313" key="15">
    <source>
        <dbReference type="EMBL" id="PSL02419.1"/>
    </source>
</evidence>
<comment type="cofactor">
    <cofactor evidence="2">
        <name>Mg(2+)</name>
        <dbReference type="ChEBI" id="CHEBI:18420"/>
    </cofactor>
</comment>
<dbReference type="Gene3D" id="3.30.1490.20">
    <property type="entry name" value="ATP-grasp fold, A domain"/>
    <property type="match status" value="1"/>
</dbReference>
<evidence type="ECO:0000256" key="9">
    <source>
        <dbReference type="ARBA" id="ARBA00038345"/>
    </source>
</evidence>
<evidence type="ECO:0000256" key="5">
    <source>
        <dbReference type="ARBA" id="ARBA00022598"/>
    </source>
</evidence>
<dbReference type="Pfam" id="PF02843">
    <property type="entry name" value="GARS_C"/>
    <property type="match status" value="1"/>
</dbReference>
<keyword evidence="8 13" id="KW-0067">ATP-binding</keyword>
<keyword evidence="5 12" id="KW-0436">Ligase</keyword>
<dbReference type="InterPro" id="IPR016185">
    <property type="entry name" value="PreATP-grasp_dom_sf"/>
</dbReference>
<dbReference type="NCBIfam" id="TIGR00877">
    <property type="entry name" value="purD"/>
    <property type="match status" value="1"/>
</dbReference>
<protein>
    <recommendedName>
        <fullName evidence="4 12">Phosphoribosylamine--glycine ligase</fullName>
        <ecNumber evidence="4 12">6.3.4.13</ecNumber>
    </recommendedName>
    <alternativeName>
        <fullName evidence="12">GARS</fullName>
    </alternativeName>
    <alternativeName>
        <fullName evidence="10 12">Glycinamide ribonucleotide synthetase</fullName>
    </alternativeName>
    <alternativeName>
        <fullName evidence="11 12">Phosphoribosylglycinamide synthetase</fullName>
    </alternativeName>
</protein>
<comment type="pathway">
    <text evidence="3 12">Purine metabolism; IMP biosynthesis via de novo pathway; N(1)-(5-phospho-D-ribosyl)glycinamide from 5-phospho-alpha-D-ribose 1-diphosphate: step 2/2.</text>
</comment>
<dbReference type="GO" id="GO:0006189">
    <property type="term" value="P:'de novo' IMP biosynthetic process"/>
    <property type="evidence" value="ECO:0007669"/>
    <property type="project" value="UniProtKB-UniRule"/>
</dbReference>
<sequence length="413" mass="42535">MKVLVIGSGAREHAIVRCLLRDPEVAEVQAAPGNAGIAAEVPVHPVNAERDEAVADLAARLDADLVVVGPEAPLVAGAADAVRARGIACFGPASRAARLEGSKAYAKDVMAAAGVPTAMAVVCDTRAEVEDALDRFGAPFVVKDDGLAGGKGVVVTHDRAAALTHAQACDRVVVEEFLDGPEVSLFCVTDGMSVVPLTPAQDYKRAYDGDAGPNTGGMGAYTPLPWAPDGFVDDVLERVVRPTVAEMHRRGTPFTGLLYVGLALTPRGVRVVEFNARFGDPETQAVLARLRSGLGGLLWAAATGTLAQHPQPIWQDGAAVTVVVAAHGYPEAARKGDRVLGLDKAAAVPGVEVLHAGTRLDADGELVSSGGRVLSVTGVGADLEDARARAYEAVGLIQLDGGQHRGDIAAALS</sequence>
<evidence type="ECO:0000256" key="1">
    <source>
        <dbReference type="ARBA" id="ARBA00001936"/>
    </source>
</evidence>
<dbReference type="PROSITE" id="PS50975">
    <property type="entry name" value="ATP_GRASP"/>
    <property type="match status" value="1"/>
</dbReference>
<comment type="caution">
    <text evidence="15">The sequence shown here is derived from an EMBL/GenBank/DDBJ whole genome shotgun (WGS) entry which is preliminary data.</text>
</comment>
<dbReference type="GO" id="GO:0005524">
    <property type="term" value="F:ATP binding"/>
    <property type="evidence" value="ECO:0007669"/>
    <property type="project" value="UniProtKB-UniRule"/>
</dbReference>
<dbReference type="GO" id="GO:0004637">
    <property type="term" value="F:phosphoribosylamine-glycine ligase activity"/>
    <property type="evidence" value="ECO:0007669"/>
    <property type="project" value="UniProtKB-UniRule"/>
</dbReference>
<keyword evidence="7 12" id="KW-0658">Purine biosynthesis</keyword>
<comment type="similarity">
    <text evidence="9 12">Belongs to the GARS family.</text>
</comment>
<name>A0A2P8DYY8_9ACTN</name>
<dbReference type="InterPro" id="IPR020560">
    <property type="entry name" value="PRibGlycinamide_synth_C-dom"/>
</dbReference>
<reference evidence="15 16" key="1">
    <citation type="submission" date="2018-03" db="EMBL/GenBank/DDBJ databases">
        <title>Genomic Encyclopedia of Archaeal and Bacterial Type Strains, Phase II (KMG-II): from individual species to whole genera.</title>
        <authorList>
            <person name="Goeker M."/>
        </authorList>
    </citation>
    <scope>NUCLEOTIDE SEQUENCE [LARGE SCALE GENOMIC DNA]</scope>
    <source>
        <strain evidence="15 16">DSM 45211</strain>
    </source>
</reference>
<dbReference type="Gene3D" id="3.90.600.10">
    <property type="entry name" value="Phosphoribosylglycinamide synthetase, C-terminal domain"/>
    <property type="match status" value="1"/>
</dbReference>